<dbReference type="SUPFAM" id="SSF58104">
    <property type="entry name" value="Methyl-accepting chemotaxis protein (MCP) signaling domain"/>
    <property type="match status" value="1"/>
</dbReference>
<feature type="region of interest" description="Disordered" evidence="5">
    <location>
        <begin position="445"/>
        <end position="475"/>
    </location>
</feature>
<dbReference type="PROSITE" id="PS50111">
    <property type="entry name" value="CHEMOTAXIS_TRANSDUC_2"/>
    <property type="match status" value="1"/>
</dbReference>
<evidence type="ECO:0000256" key="2">
    <source>
        <dbReference type="ARBA" id="ARBA00023224"/>
    </source>
</evidence>
<dbReference type="PROSITE" id="PS50885">
    <property type="entry name" value="HAMP"/>
    <property type="match status" value="1"/>
</dbReference>
<name>A0ABT3IDY6_9GAMM</name>
<comment type="similarity">
    <text evidence="3">Belongs to the methyl-accepting chemotaxis (MCP) protein family.</text>
</comment>
<dbReference type="Gene3D" id="1.10.287.950">
    <property type="entry name" value="Methyl-accepting chemotaxis protein"/>
    <property type="match status" value="1"/>
</dbReference>
<evidence type="ECO:0000256" key="6">
    <source>
        <dbReference type="SAM" id="Phobius"/>
    </source>
</evidence>
<keyword evidence="6" id="KW-1133">Transmembrane helix</keyword>
<dbReference type="Gene3D" id="6.10.340.10">
    <property type="match status" value="1"/>
</dbReference>
<evidence type="ECO:0000256" key="4">
    <source>
        <dbReference type="PROSITE-ProRule" id="PRU00284"/>
    </source>
</evidence>
<dbReference type="SMART" id="SM00304">
    <property type="entry name" value="HAMP"/>
    <property type="match status" value="1"/>
</dbReference>
<evidence type="ECO:0000313" key="9">
    <source>
        <dbReference type="EMBL" id="MCW3174273.1"/>
    </source>
</evidence>
<dbReference type="Pfam" id="PF00015">
    <property type="entry name" value="MCPsignal"/>
    <property type="match status" value="1"/>
</dbReference>
<keyword evidence="6" id="KW-0812">Transmembrane</keyword>
<dbReference type="EMBL" id="JAPDMX010000033">
    <property type="protein sequence ID" value="MCW3174273.1"/>
    <property type="molecule type" value="Genomic_DNA"/>
</dbReference>
<evidence type="ECO:0000313" key="10">
    <source>
        <dbReference type="Proteomes" id="UP001163714"/>
    </source>
</evidence>
<evidence type="ECO:0000256" key="3">
    <source>
        <dbReference type="ARBA" id="ARBA00029447"/>
    </source>
</evidence>
<gene>
    <name evidence="9" type="ORF">OHT75_17515</name>
</gene>
<feature type="domain" description="HAMP" evidence="8">
    <location>
        <begin position="348"/>
        <end position="400"/>
    </location>
</feature>
<comment type="subcellular location">
    <subcellularLocation>
        <location evidence="1">Membrane</location>
    </subcellularLocation>
</comment>
<feature type="compositionally biased region" description="Polar residues" evidence="5">
    <location>
        <begin position="446"/>
        <end position="470"/>
    </location>
</feature>
<sequence>MNLLELTIKQKIALGFATIGVLLLAGSSFFYRSLNQIQTANTNIEILAQPVQSQSNSLQLSLLKMVKTGSLAFSQTGNTDISASFNQFKQLEKQYAATLNDLAIKVADQPNMKRALDNVTQQYAQYRQQAELMFNAKLNIEQTRQEYQKQFQQFLAIKDQASNSMIDLEMIDAGENARLLEEVIGTGTRLDDTIYNMGNIMAEVARFTDLKSVDNHQQDVMMMANSIETNFQFLTQQAATLPADDLLAIFAEQFKQMKTLLDSPGTLYESQRKVVEVIKQSEMAYEQSNQYFESSYSELNQLITLADNRFADYQLASSNEISTAQTLAIGLAVIFIVLAIIIYYFTSKAMLGPLQAVNKALSRIASGDLSRRLEKRNNDEFGELMDNINKLSDDLTSLLQDISRDAHLLDESAISSQAQGEQIANSASDQIGQINQAKRLAEQIHHSSSLVNEQASESANHISLASSQGKQVKGIADDNRDRIEQLSKGLSHAVNTMNNLSQHSDNIGGILVTISAIADQTNLLALNAAIEAARAGEHGRGFAVVADEVRSLASRTQSSTAEIQTMISALQHETTNAVKAISKGQADANQCVEQSQSLHDAIEQIEAALVTINKMSQGINQAANEQVSFSEQIEHTMMVTADSAETNAQESSVMAKRSKELNQLAHSLTASVERFKL</sequence>
<reference evidence="9" key="1">
    <citation type="submission" date="2022-10" db="EMBL/GenBank/DDBJ databases">
        <title>Shewanella flava sp. nov, isolated from the estuary of the Fenhe River into the Yellow River.</title>
        <authorList>
            <person name="Li Y."/>
        </authorList>
    </citation>
    <scope>NUCLEOTIDE SEQUENCE</scope>
    <source>
        <strain evidence="9">FYR11-62</strain>
    </source>
</reference>
<feature type="domain" description="Methyl-accepting transducer" evidence="7">
    <location>
        <begin position="405"/>
        <end position="641"/>
    </location>
</feature>
<keyword evidence="6" id="KW-0472">Membrane</keyword>
<evidence type="ECO:0000256" key="1">
    <source>
        <dbReference type="ARBA" id="ARBA00004370"/>
    </source>
</evidence>
<protein>
    <submittedName>
        <fullName evidence="9">Methyl-accepting chemotaxis protein</fullName>
    </submittedName>
</protein>
<dbReference type="InterPro" id="IPR003660">
    <property type="entry name" value="HAMP_dom"/>
</dbReference>
<proteinExistence type="inferred from homology"/>
<dbReference type="PANTHER" id="PTHR32089">
    <property type="entry name" value="METHYL-ACCEPTING CHEMOTAXIS PROTEIN MCPB"/>
    <property type="match status" value="1"/>
</dbReference>
<feature type="transmembrane region" description="Helical" evidence="6">
    <location>
        <begin position="327"/>
        <end position="345"/>
    </location>
</feature>
<evidence type="ECO:0000259" key="8">
    <source>
        <dbReference type="PROSITE" id="PS50885"/>
    </source>
</evidence>
<organism evidence="9 10">
    <name type="scientific">Shewanella subflava</name>
    <dbReference type="NCBI Taxonomy" id="2986476"/>
    <lineage>
        <taxon>Bacteria</taxon>
        <taxon>Pseudomonadati</taxon>
        <taxon>Pseudomonadota</taxon>
        <taxon>Gammaproteobacteria</taxon>
        <taxon>Alteromonadales</taxon>
        <taxon>Shewanellaceae</taxon>
        <taxon>Shewanella</taxon>
    </lineage>
</organism>
<accession>A0ABT3IDY6</accession>
<dbReference type="Pfam" id="PF00672">
    <property type="entry name" value="HAMP"/>
    <property type="match status" value="1"/>
</dbReference>
<dbReference type="InterPro" id="IPR004089">
    <property type="entry name" value="MCPsignal_dom"/>
</dbReference>
<dbReference type="RefSeq" id="WP_264728939.1">
    <property type="nucleotide sequence ID" value="NZ_JAPDMX010000033.1"/>
</dbReference>
<comment type="caution">
    <text evidence="9">The sequence shown here is derived from an EMBL/GenBank/DDBJ whole genome shotgun (WGS) entry which is preliminary data.</text>
</comment>
<dbReference type="CDD" id="cd06225">
    <property type="entry name" value="HAMP"/>
    <property type="match status" value="1"/>
</dbReference>
<evidence type="ECO:0000256" key="5">
    <source>
        <dbReference type="SAM" id="MobiDB-lite"/>
    </source>
</evidence>
<evidence type="ECO:0000259" key="7">
    <source>
        <dbReference type="PROSITE" id="PS50111"/>
    </source>
</evidence>
<dbReference type="Proteomes" id="UP001163714">
    <property type="component" value="Unassembled WGS sequence"/>
</dbReference>
<keyword evidence="2 4" id="KW-0807">Transducer</keyword>
<dbReference type="SMART" id="SM00283">
    <property type="entry name" value="MA"/>
    <property type="match status" value="1"/>
</dbReference>
<feature type="transmembrane region" description="Helical" evidence="6">
    <location>
        <begin position="12"/>
        <end position="31"/>
    </location>
</feature>
<keyword evidence="10" id="KW-1185">Reference proteome</keyword>
<dbReference type="PANTHER" id="PTHR32089:SF70">
    <property type="entry name" value="ENERGY TAXIS MODULATING METHYL ACCEPTING SENSORY TRANSDUCER"/>
    <property type="match status" value="1"/>
</dbReference>